<gene>
    <name evidence="1" type="ORF">DFO77_11216</name>
</gene>
<dbReference type="STRING" id="1168289.GCA_000259075_01155"/>
<proteinExistence type="predicted"/>
<evidence type="ECO:0000313" key="2">
    <source>
        <dbReference type="Proteomes" id="UP000252733"/>
    </source>
</evidence>
<dbReference type="Proteomes" id="UP000252733">
    <property type="component" value="Unassembled WGS sequence"/>
</dbReference>
<dbReference type="AlphaFoldDB" id="A0A2T0XHC2"/>
<reference evidence="1 2" key="1">
    <citation type="submission" date="2018-07" db="EMBL/GenBank/DDBJ databases">
        <title>Freshwater and sediment microbial communities from various areas in North America, analyzing microbe dynamics in response to fracking.</title>
        <authorList>
            <person name="Lamendella R."/>
        </authorList>
    </citation>
    <scope>NUCLEOTIDE SEQUENCE [LARGE SCALE GENOMIC DNA]</scope>
    <source>
        <strain evidence="1 2">160A</strain>
    </source>
</reference>
<evidence type="ECO:0000313" key="1">
    <source>
        <dbReference type="EMBL" id="RCW33854.1"/>
    </source>
</evidence>
<accession>A0A2T0XHC2</accession>
<keyword evidence="2" id="KW-1185">Reference proteome</keyword>
<dbReference type="RefSeq" id="WP_181256464.1">
    <property type="nucleotide sequence ID" value="NZ_PVTS01000010.1"/>
</dbReference>
<organism evidence="1 2">
    <name type="scientific">Marinilabilia salmonicolor</name>
    <dbReference type="NCBI Taxonomy" id="989"/>
    <lineage>
        <taxon>Bacteria</taxon>
        <taxon>Pseudomonadati</taxon>
        <taxon>Bacteroidota</taxon>
        <taxon>Bacteroidia</taxon>
        <taxon>Marinilabiliales</taxon>
        <taxon>Marinilabiliaceae</taxon>
        <taxon>Marinilabilia</taxon>
    </lineage>
</organism>
<sequence>MNRRKAIKSIMAIGAISASPQLLLGKTESTSPTHFIGLGKGGYHIVQHFLKQNPKGKYTCISYYKPQKLDPRIQFVQIPPSGKVIYPFGDPFHFPPQPGAKVQLTNEVLQLVKANDKFVLLAGLGGFTASNLAKELTLMLHAENKDFQTICSLPFTFEGTKRRQNATKALSAIKHLPQVKYFELDSLKQKYGDLALSNAFDRVSREFWDTFRS</sequence>
<protein>
    <submittedName>
        <fullName evidence="1">Tubulin/FtsZ family with GTPase domain</fullName>
    </submittedName>
</protein>
<dbReference type="InterPro" id="IPR036525">
    <property type="entry name" value="Tubulin/FtsZ_GTPase_sf"/>
</dbReference>
<dbReference type="SUPFAM" id="SSF52490">
    <property type="entry name" value="Tubulin nucleotide-binding domain-like"/>
    <property type="match status" value="1"/>
</dbReference>
<dbReference type="Gene3D" id="3.40.50.1440">
    <property type="entry name" value="Tubulin/FtsZ, GTPase domain"/>
    <property type="match status" value="1"/>
</dbReference>
<dbReference type="EMBL" id="QPIZ01000012">
    <property type="protein sequence ID" value="RCW33854.1"/>
    <property type="molecule type" value="Genomic_DNA"/>
</dbReference>
<name>A0A2T0XHC2_9BACT</name>
<comment type="caution">
    <text evidence="1">The sequence shown here is derived from an EMBL/GenBank/DDBJ whole genome shotgun (WGS) entry which is preliminary data.</text>
</comment>